<dbReference type="Gene3D" id="1.20.1280.50">
    <property type="match status" value="1"/>
</dbReference>
<dbReference type="OrthoDB" id="3172239at2759"/>
<proteinExistence type="predicted"/>
<dbReference type="SUPFAM" id="SSF81383">
    <property type="entry name" value="F-box domain"/>
    <property type="match status" value="1"/>
</dbReference>
<evidence type="ECO:0000313" key="1">
    <source>
        <dbReference type="EMBL" id="TCD71704.1"/>
    </source>
</evidence>
<dbReference type="InterPro" id="IPR036047">
    <property type="entry name" value="F-box-like_dom_sf"/>
</dbReference>
<keyword evidence="2" id="KW-1185">Reference proteome</keyword>
<protein>
    <submittedName>
        <fullName evidence="1">Uncharacterized protein</fullName>
    </submittedName>
</protein>
<dbReference type="AlphaFoldDB" id="A0A4R0S448"/>
<organism evidence="1 2">
    <name type="scientific">Steccherinum ochraceum</name>
    <dbReference type="NCBI Taxonomy" id="92696"/>
    <lineage>
        <taxon>Eukaryota</taxon>
        <taxon>Fungi</taxon>
        <taxon>Dikarya</taxon>
        <taxon>Basidiomycota</taxon>
        <taxon>Agaricomycotina</taxon>
        <taxon>Agaricomycetes</taxon>
        <taxon>Polyporales</taxon>
        <taxon>Steccherinaceae</taxon>
        <taxon>Steccherinum</taxon>
    </lineage>
</organism>
<dbReference type="InterPro" id="IPR032675">
    <property type="entry name" value="LRR_dom_sf"/>
</dbReference>
<gene>
    <name evidence="1" type="ORF">EIP91_005470</name>
</gene>
<dbReference type="Gene3D" id="3.80.10.10">
    <property type="entry name" value="Ribonuclease Inhibitor"/>
    <property type="match status" value="1"/>
</dbReference>
<name>A0A4R0S448_9APHY</name>
<evidence type="ECO:0000313" key="2">
    <source>
        <dbReference type="Proteomes" id="UP000292702"/>
    </source>
</evidence>
<dbReference type="Proteomes" id="UP000292702">
    <property type="component" value="Unassembled WGS sequence"/>
</dbReference>
<accession>A0A4R0S448</accession>
<comment type="caution">
    <text evidence="1">The sequence shown here is derived from an EMBL/GenBank/DDBJ whole genome shotgun (WGS) entry which is preliminary data.</text>
</comment>
<dbReference type="EMBL" id="RWJN01000003">
    <property type="protein sequence ID" value="TCD71704.1"/>
    <property type="molecule type" value="Genomic_DNA"/>
</dbReference>
<sequence length="606" mass="68101">MDSSEIKKALGPQQREDSLIGIIWLPNELLAEIISLYVAASSLEDVDDCGFSVDPYRWIRITHVCHLWREIALHTPSFWVHVFFAADVHLHAIPKMLARADSLPLSLEMRSTDRPSQAFDAAMQIVSQHIPKAISLRLQIPILSLRKTVDDLRSLCAPLLHSIVLYNSSKHGSLPHFFQYAWDFPSLRELTLSGFSLGWTSPLMRHRQLTKLVVTCPGVLRSIHDVSPTLREMSELRYLQLCLPLVHDVPGPLTDSVERDFKLPHLTFLHLAMASYDIVYLLQLLAVPNTTVMVLQANTMGRLNQLSQHIAEHFNGSTGTPPISIRGSSILQRHPTPPSSGSTNYSVYDDLVLDFYTAPIVIHDHLRTWQPPLPGASPNNQPQIRFSFPVSIVSGLGIRFLSDYLAQFSLADVETVLLSTGLLGSFEEIFRNLPSVSTMVFADKTQTQQQKPDVLDVFRAQAVNDGPTMWLVPRLDTLILHNISRPSSSWITFADAIYARTQSGFSIRRVDIQCAGGLTAEDVRIMRERLDCVGSLYLSEIIFQPSEVCTAFDPSPFKDNLMQVLVDRARAGAYIQRVVLSGCAGLWEQHIEDMRKTMNHADWILE</sequence>
<reference evidence="1 2" key="1">
    <citation type="submission" date="2018-11" db="EMBL/GenBank/DDBJ databases">
        <title>Genome assembly of Steccherinum ochraceum LE-BIN_3174, the white-rot fungus of the Steccherinaceae family (The Residual Polyporoid clade, Polyporales, Basidiomycota).</title>
        <authorList>
            <person name="Fedorova T.V."/>
            <person name="Glazunova O.A."/>
            <person name="Landesman E.O."/>
            <person name="Moiseenko K.V."/>
            <person name="Psurtseva N.V."/>
            <person name="Savinova O.S."/>
            <person name="Shakhova N.V."/>
            <person name="Tyazhelova T.V."/>
            <person name="Vasina D.V."/>
        </authorList>
    </citation>
    <scope>NUCLEOTIDE SEQUENCE [LARGE SCALE GENOMIC DNA]</scope>
    <source>
        <strain evidence="1 2">LE-BIN_3174</strain>
    </source>
</reference>